<feature type="domain" description="GH15-like" evidence="12">
    <location>
        <begin position="223"/>
        <end position="586"/>
    </location>
</feature>
<keyword evidence="7" id="KW-0326">Glycosidase</keyword>
<dbReference type="SUPFAM" id="SSF48208">
    <property type="entry name" value="Six-hairpin glycosidases"/>
    <property type="match status" value="1"/>
</dbReference>
<keyword evidence="15" id="KW-1185">Reference proteome</keyword>
<dbReference type="OrthoDB" id="3902805at2"/>
<dbReference type="EMBL" id="CABPRU010000003">
    <property type="protein sequence ID" value="VVD98673.1"/>
    <property type="molecule type" value="Genomic_DNA"/>
</dbReference>
<dbReference type="EC" id="3.2.1.28" evidence="3"/>
<accession>A0A5E4UG40</accession>
<evidence type="ECO:0000313" key="15">
    <source>
        <dbReference type="Proteomes" id="UP000334380"/>
    </source>
</evidence>
<evidence type="ECO:0000256" key="8">
    <source>
        <dbReference type="ARBA" id="ARBA00030473"/>
    </source>
</evidence>
<name>A0A5E4UG40_9BURK</name>
<comment type="catalytic activity">
    <reaction evidence="1">
        <text>alpha,alpha-trehalose + H2O = alpha-D-glucose + beta-D-glucose</text>
        <dbReference type="Rhea" id="RHEA:32675"/>
        <dbReference type="ChEBI" id="CHEBI:15377"/>
        <dbReference type="ChEBI" id="CHEBI:15903"/>
        <dbReference type="ChEBI" id="CHEBI:16551"/>
        <dbReference type="ChEBI" id="CHEBI:17925"/>
        <dbReference type="EC" id="3.2.1.28"/>
    </reaction>
</comment>
<evidence type="ECO:0000256" key="9">
    <source>
        <dbReference type="ARBA" id="ARBA00031637"/>
    </source>
</evidence>
<dbReference type="AlphaFoldDB" id="A0A5E4UG40"/>
<reference evidence="14 15" key="1">
    <citation type="submission" date="2019-08" db="EMBL/GenBank/DDBJ databases">
        <authorList>
            <person name="Peeters C."/>
        </authorList>
    </citation>
    <scope>NUCLEOTIDE SEQUENCE [LARGE SCALE GENOMIC DNA]</scope>
    <source>
        <strain evidence="14 15">LMG 31013</strain>
    </source>
</reference>
<evidence type="ECO:0000256" key="11">
    <source>
        <dbReference type="ARBA" id="ARBA00060615"/>
    </source>
</evidence>
<keyword evidence="6" id="KW-0119">Carbohydrate metabolism</keyword>
<evidence type="ECO:0000256" key="2">
    <source>
        <dbReference type="ARBA" id="ARBA00006188"/>
    </source>
</evidence>
<dbReference type="InterPro" id="IPR012341">
    <property type="entry name" value="6hp_glycosidase-like_sf"/>
</dbReference>
<dbReference type="Gene3D" id="1.50.10.10">
    <property type="match status" value="1"/>
</dbReference>
<protein>
    <recommendedName>
        <fullName evidence="4">Trehalase</fullName>
        <ecNumber evidence="3">3.2.1.28</ecNumber>
    </recommendedName>
    <alternativeName>
        <fullName evidence="8">Alpha,alpha-trehalase</fullName>
    </alternativeName>
    <alternativeName>
        <fullName evidence="9">Alpha,alpha-trehalose glucohydrolase</fullName>
    </alternativeName>
</protein>
<evidence type="ECO:0000256" key="6">
    <source>
        <dbReference type="ARBA" id="ARBA00023277"/>
    </source>
</evidence>
<dbReference type="FunFam" id="1.50.10.10:FF:000005">
    <property type="entry name" value="Glycosyl hydrolase, glucoamylase"/>
    <property type="match status" value="1"/>
</dbReference>
<keyword evidence="5" id="KW-0378">Hydrolase</keyword>
<dbReference type="GO" id="GO:0004555">
    <property type="term" value="F:alpha,alpha-trehalase activity"/>
    <property type="evidence" value="ECO:0007669"/>
    <property type="project" value="UniProtKB-EC"/>
</dbReference>
<evidence type="ECO:0000256" key="3">
    <source>
        <dbReference type="ARBA" id="ARBA00012757"/>
    </source>
</evidence>
<dbReference type="Pfam" id="PF19291">
    <property type="entry name" value="TREH_N"/>
    <property type="match status" value="1"/>
</dbReference>
<dbReference type="InterPro" id="IPR008928">
    <property type="entry name" value="6-hairpin_glycosidase_sf"/>
</dbReference>
<dbReference type="InterPro" id="IPR045582">
    <property type="entry name" value="Trehalase-like_N"/>
</dbReference>
<proteinExistence type="inferred from homology"/>
<dbReference type="Pfam" id="PF00723">
    <property type="entry name" value="Glyco_hydro_15"/>
    <property type="match status" value="1"/>
</dbReference>
<evidence type="ECO:0000313" key="14">
    <source>
        <dbReference type="EMBL" id="VVD98673.1"/>
    </source>
</evidence>
<sequence length="631" mass="70367">MPARIEDYAMIGDCRSAALVARDGSIDWLCWPYFDSPACFAALLGGPEHGRWKLAPDDPHVACTRRYHDDTLILETRFETVEGCVAVIDFMPLRDGAADLVRLVKGIHGTVTMSMELILRFDYGASVPWSRPLDGDDPTGPGMRLIAGPDKVVVRTPVEIQDVPGSLCARFDVKAGDTVPFVLSRVPSHHPDPREIDPLTALADTERYWRTWAHRCQLDGRWADAIRRSLIVLKALTFVPTGGVVAAPTTSLPEHLGGERNWDYRYCWLRDATLTLQALMLGGYYTEANDWSHWLVRAVAGAPSQVQIMYGLSGERRLPEWEVDWLPGYEGAKPVRVGNGAVGQLQLDVYGEVMDALHQARLGGLPPVEATWEVQTKLVAHLETVWRKPDEGIWEVRGGPQHFTYSKVMAWVAFDRAIKSAERFGLPGPIDHWRQLCREIHADVCAHGFDKGRNAFMQAYGSSEMDASLLMIPLVGFLPADDPRVIGTIEAVERDLMHDGLVQRYRTSRVDDGLPAGEGAFLACSFWMVDCLVMIGRHRDAHDLFERLLSLRNDVGLLAEEYDTHHARQVGNFPQAFSHIALVHAAIRLGALADEDRAHDATDHAAQDTSYEDDVDDEARFEHVGYRAARA</sequence>
<dbReference type="InterPro" id="IPR011613">
    <property type="entry name" value="GH15-like"/>
</dbReference>
<evidence type="ECO:0000256" key="5">
    <source>
        <dbReference type="ARBA" id="ARBA00022801"/>
    </source>
</evidence>
<evidence type="ECO:0000256" key="4">
    <source>
        <dbReference type="ARBA" id="ARBA00019905"/>
    </source>
</evidence>
<feature type="domain" description="Trehalase-like N-terminal" evidence="13">
    <location>
        <begin position="3"/>
        <end position="126"/>
    </location>
</feature>
<evidence type="ECO:0000256" key="1">
    <source>
        <dbReference type="ARBA" id="ARBA00001576"/>
    </source>
</evidence>
<comment type="cofactor">
    <cofactor evidence="10">
        <name>phosphate</name>
        <dbReference type="ChEBI" id="CHEBI:43474"/>
    </cofactor>
</comment>
<evidence type="ECO:0000256" key="7">
    <source>
        <dbReference type="ARBA" id="ARBA00023295"/>
    </source>
</evidence>
<evidence type="ECO:0000259" key="12">
    <source>
        <dbReference type="Pfam" id="PF00723"/>
    </source>
</evidence>
<dbReference type="GO" id="GO:0005993">
    <property type="term" value="P:trehalose catabolic process"/>
    <property type="evidence" value="ECO:0007669"/>
    <property type="project" value="UniProtKB-ARBA"/>
</dbReference>
<dbReference type="Proteomes" id="UP000334380">
    <property type="component" value="Unassembled WGS sequence"/>
</dbReference>
<comment type="pathway">
    <text evidence="11">Glycan degradation; trehalose degradation; D-glucose from alpha,alpha-trehalose: step 1/1.</text>
</comment>
<gene>
    <name evidence="14" type="ORF">PTE31013_02025</name>
</gene>
<evidence type="ECO:0000256" key="10">
    <source>
        <dbReference type="ARBA" id="ARBA00053030"/>
    </source>
</evidence>
<dbReference type="PANTHER" id="PTHR31616">
    <property type="entry name" value="TREHALASE"/>
    <property type="match status" value="1"/>
</dbReference>
<organism evidence="14 15">
    <name type="scientific">Pandoraea terrigena</name>
    <dbReference type="NCBI Taxonomy" id="2508292"/>
    <lineage>
        <taxon>Bacteria</taxon>
        <taxon>Pseudomonadati</taxon>
        <taxon>Pseudomonadota</taxon>
        <taxon>Betaproteobacteria</taxon>
        <taxon>Burkholderiales</taxon>
        <taxon>Burkholderiaceae</taxon>
        <taxon>Pandoraea</taxon>
    </lineage>
</organism>
<dbReference type="RefSeq" id="WP_150612652.1">
    <property type="nucleotide sequence ID" value="NZ_CABPRU010000003.1"/>
</dbReference>
<comment type="similarity">
    <text evidence="2">Belongs to the glycosyl hydrolase 15 family.</text>
</comment>
<evidence type="ECO:0000259" key="13">
    <source>
        <dbReference type="Pfam" id="PF19291"/>
    </source>
</evidence>
<dbReference type="PANTHER" id="PTHR31616:SF0">
    <property type="entry name" value="GLUCAN 1,4-ALPHA-GLUCOSIDASE"/>
    <property type="match status" value="1"/>
</dbReference>